<feature type="compositionally biased region" description="Basic and acidic residues" evidence="1">
    <location>
        <begin position="81"/>
        <end position="90"/>
    </location>
</feature>
<feature type="region of interest" description="Disordered" evidence="1">
    <location>
        <begin position="68"/>
        <end position="90"/>
    </location>
</feature>
<dbReference type="AlphaFoldDB" id="A0AAV4HBJ4"/>
<organism evidence="2 3">
    <name type="scientific">Elysia marginata</name>
    <dbReference type="NCBI Taxonomy" id="1093978"/>
    <lineage>
        <taxon>Eukaryota</taxon>
        <taxon>Metazoa</taxon>
        <taxon>Spiralia</taxon>
        <taxon>Lophotrochozoa</taxon>
        <taxon>Mollusca</taxon>
        <taxon>Gastropoda</taxon>
        <taxon>Heterobranchia</taxon>
        <taxon>Euthyneura</taxon>
        <taxon>Panpulmonata</taxon>
        <taxon>Sacoglossa</taxon>
        <taxon>Placobranchoidea</taxon>
        <taxon>Plakobranchidae</taxon>
        <taxon>Elysia</taxon>
    </lineage>
</organism>
<accession>A0AAV4HBJ4</accession>
<feature type="compositionally biased region" description="Polar residues" evidence="1">
    <location>
        <begin position="70"/>
        <end position="79"/>
    </location>
</feature>
<evidence type="ECO:0000313" key="2">
    <source>
        <dbReference type="EMBL" id="GFR95512.1"/>
    </source>
</evidence>
<name>A0AAV4HBJ4_9GAST</name>
<sequence>MTAGQVTRTRTILSERVSWGEWWVGHPSVTSEAARLAVVVVVKIVVMVGGMPCDLCLLAGQSDNDRSIPASDSNWTLSPDKSPRQKESELSRCKRLRRWWSSPEIEGLKGAGLPSAPQRPG</sequence>
<proteinExistence type="predicted"/>
<evidence type="ECO:0000256" key="1">
    <source>
        <dbReference type="SAM" id="MobiDB-lite"/>
    </source>
</evidence>
<keyword evidence="3" id="KW-1185">Reference proteome</keyword>
<protein>
    <submittedName>
        <fullName evidence="2">Uncharacterized protein</fullName>
    </submittedName>
</protein>
<reference evidence="2 3" key="1">
    <citation type="journal article" date="2021" name="Elife">
        <title>Chloroplast acquisition without the gene transfer in kleptoplastic sea slugs, Plakobranchus ocellatus.</title>
        <authorList>
            <person name="Maeda T."/>
            <person name="Takahashi S."/>
            <person name="Yoshida T."/>
            <person name="Shimamura S."/>
            <person name="Takaki Y."/>
            <person name="Nagai Y."/>
            <person name="Toyoda A."/>
            <person name="Suzuki Y."/>
            <person name="Arimoto A."/>
            <person name="Ishii H."/>
            <person name="Satoh N."/>
            <person name="Nishiyama T."/>
            <person name="Hasebe M."/>
            <person name="Maruyama T."/>
            <person name="Minagawa J."/>
            <person name="Obokata J."/>
            <person name="Shigenobu S."/>
        </authorList>
    </citation>
    <scope>NUCLEOTIDE SEQUENCE [LARGE SCALE GENOMIC DNA]</scope>
</reference>
<evidence type="ECO:0000313" key="3">
    <source>
        <dbReference type="Proteomes" id="UP000762676"/>
    </source>
</evidence>
<gene>
    <name evidence="2" type="ORF">ElyMa_000946000</name>
</gene>
<dbReference type="Proteomes" id="UP000762676">
    <property type="component" value="Unassembled WGS sequence"/>
</dbReference>
<dbReference type="EMBL" id="BMAT01001918">
    <property type="protein sequence ID" value="GFR95512.1"/>
    <property type="molecule type" value="Genomic_DNA"/>
</dbReference>
<comment type="caution">
    <text evidence="2">The sequence shown here is derived from an EMBL/GenBank/DDBJ whole genome shotgun (WGS) entry which is preliminary data.</text>
</comment>